<dbReference type="RefSeq" id="WP_343973506.1">
    <property type="nucleotide sequence ID" value="NZ_BAAAJG010000004.1"/>
</dbReference>
<organism evidence="1 2">
    <name type="scientific">Pseudonocardia aurantiaca</name>
    <dbReference type="NCBI Taxonomy" id="75290"/>
    <lineage>
        <taxon>Bacteria</taxon>
        <taxon>Bacillati</taxon>
        <taxon>Actinomycetota</taxon>
        <taxon>Actinomycetes</taxon>
        <taxon>Pseudonocardiales</taxon>
        <taxon>Pseudonocardiaceae</taxon>
        <taxon>Pseudonocardia</taxon>
    </lineage>
</organism>
<reference evidence="2" key="1">
    <citation type="journal article" date="2019" name="Int. J. Syst. Evol. Microbiol.">
        <title>The Global Catalogue of Microorganisms (GCM) 10K type strain sequencing project: providing services to taxonomists for standard genome sequencing and annotation.</title>
        <authorList>
            <consortium name="The Broad Institute Genomics Platform"/>
            <consortium name="The Broad Institute Genome Sequencing Center for Infectious Disease"/>
            <person name="Wu L."/>
            <person name="Ma J."/>
        </authorList>
    </citation>
    <scope>NUCLEOTIDE SEQUENCE [LARGE SCALE GENOMIC DNA]</scope>
    <source>
        <strain evidence="2">JCM 12165</strain>
    </source>
</reference>
<dbReference type="InterPro" id="IPR011051">
    <property type="entry name" value="RmlC_Cupin_sf"/>
</dbReference>
<gene>
    <name evidence="1" type="ORF">ACFSCY_17755</name>
</gene>
<keyword evidence="2" id="KW-1185">Reference proteome</keyword>
<dbReference type="Proteomes" id="UP001597145">
    <property type="component" value="Unassembled WGS sequence"/>
</dbReference>
<protein>
    <submittedName>
        <fullName evidence="1">Uncharacterized protein</fullName>
    </submittedName>
</protein>
<evidence type="ECO:0000313" key="2">
    <source>
        <dbReference type="Proteomes" id="UP001597145"/>
    </source>
</evidence>
<sequence length="307" mass="34491">MKIVAFDDSAWVQDHPLGTVSFQHLLKGQPDAPDNFMYILGRQDADFWMPRHRHNFEQIRLPVRGDMNLGRGTVLREGEVGYFPEGLAYGPQDDPLGDAAPGERLQLVLQFGGASGCGFMSIEQRRQARKELSETGRFDGNYYCRSDGKAQWGLNAIWEHVYGERLRYPRSRYKDVIIADPKRFNWLPVPDADNVHRKHLGSFSERGVWIEMIRLRPGSRWSSADPRGRRLMVVLSGTGAGGETPVERLAAIQVESGETLELSAETETEIFVVGLPPVDLPQEESKEFDYVEISDAEGETAQVAAEA</sequence>
<dbReference type="EMBL" id="JBHUCP010000010">
    <property type="protein sequence ID" value="MFD1531285.1"/>
    <property type="molecule type" value="Genomic_DNA"/>
</dbReference>
<accession>A0ABW4FKZ8</accession>
<proteinExistence type="predicted"/>
<evidence type="ECO:0000313" key="1">
    <source>
        <dbReference type="EMBL" id="MFD1531285.1"/>
    </source>
</evidence>
<comment type="caution">
    <text evidence="1">The sequence shown here is derived from an EMBL/GenBank/DDBJ whole genome shotgun (WGS) entry which is preliminary data.</text>
</comment>
<dbReference type="SUPFAM" id="SSF51182">
    <property type="entry name" value="RmlC-like cupins"/>
    <property type="match status" value="2"/>
</dbReference>
<name>A0ABW4FKZ8_9PSEU</name>